<feature type="domain" description="BTB" evidence="2">
    <location>
        <begin position="28"/>
        <end position="89"/>
    </location>
</feature>
<proteinExistence type="predicted"/>
<organism evidence="3 4">
    <name type="scientific">Effrenium voratum</name>
    <dbReference type="NCBI Taxonomy" id="2562239"/>
    <lineage>
        <taxon>Eukaryota</taxon>
        <taxon>Sar</taxon>
        <taxon>Alveolata</taxon>
        <taxon>Dinophyceae</taxon>
        <taxon>Suessiales</taxon>
        <taxon>Symbiodiniaceae</taxon>
        <taxon>Effrenium</taxon>
    </lineage>
</organism>
<keyword evidence="4" id="KW-1185">Reference proteome</keyword>
<dbReference type="AlphaFoldDB" id="A0AA36I6W0"/>
<dbReference type="PROSITE" id="PS50097">
    <property type="entry name" value="BTB"/>
    <property type="match status" value="1"/>
</dbReference>
<evidence type="ECO:0000256" key="1">
    <source>
        <dbReference type="SAM" id="MobiDB-lite"/>
    </source>
</evidence>
<dbReference type="Pfam" id="PF00651">
    <property type="entry name" value="BTB"/>
    <property type="match status" value="1"/>
</dbReference>
<evidence type="ECO:0000313" key="4">
    <source>
        <dbReference type="Proteomes" id="UP001178507"/>
    </source>
</evidence>
<sequence length="227" mass="25678">MAEAAAPNDQVSQKRKELEAEVSSLPEKDITIVFDDEAATQIQTHAVLLMLASPVFNSMLTHSMKEKTSRQIKLPGKNPEEFKVLLQFLQPVAGRVQKISNENVDFLARWCEEYGISSLLTECMEFVKSQPPSMQGILFAYRYGENKYLESCVDSLLRSGTKDFTPCYDFPELVQKVLERSLCCFAAAVSAGHTHKGGRLDFDQQLECCKCRRSCSHGWQCDQCKYK</sequence>
<evidence type="ECO:0000313" key="3">
    <source>
        <dbReference type="EMBL" id="CAJ1381832.1"/>
    </source>
</evidence>
<dbReference type="InterPro" id="IPR011333">
    <property type="entry name" value="SKP1/BTB/POZ_sf"/>
</dbReference>
<dbReference type="InterPro" id="IPR000210">
    <property type="entry name" value="BTB/POZ_dom"/>
</dbReference>
<dbReference type="SMART" id="SM00225">
    <property type="entry name" value="BTB"/>
    <property type="match status" value="1"/>
</dbReference>
<dbReference type="PANTHER" id="PTHR24413">
    <property type="entry name" value="SPECKLE-TYPE POZ PROTEIN"/>
    <property type="match status" value="1"/>
</dbReference>
<gene>
    <name evidence="3" type="ORF">EVOR1521_LOCUS9393</name>
</gene>
<dbReference type="Proteomes" id="UP001178507">
    <property type="component" value="Unassembled WGS sequence"/>
</dbReference>
<feature type="region of interest" description="Disordered" evidence="1">
    <location>
        <begin position="1"/>
        <end position="20"/>
    </location>
</feature>
<name>A0AA36I6W0_9DINO</name>
<dbReference type="EMBL" id="CAUJNA010000844">
    <property type="protein sequence ID" value="CAJ1381832.1"/>
    <property type="molecule type" value="Genomic_DNA"/>
</dbReference>
<dbReference type="CDD" id="cd18186">
    <property type="entry name" value="BTB_POZ_ZBTB_KLHL-like"/>
    <property type="match status" value="1"/>
</dbReference>
<evidence type="ECO:0000259" key="2">
    <source>
        <dbReference type="PROSITE" id="PS50097"/>
    </source>
</evidence>
<protein>
    <recommendedName>
        <fullName evidence="2">BTB domain-containing protein</fullName>
    </recommendedName>
</protein>
<comment type="caution">
    <text evidence="3">The sequence shown here is derived from an EMBL/GenBank/DDBJ whole genome shotgun (WGS) entry which is preliminary data.</text>
</comment>
<dbReference type="Gene3D" id="3.30.710.10">
    <property type="entry name" value="Potassium Channel Kv1.1, Chain A"/>
    <property type="match status" value="1"/>
</dbReference>
<dbReference type="SUPFAM" id="SSF54695">
    <property type="entry name" value="POZ domain"/>
    <property type="match status" value="1"/>
</dbReference>
<accession>A0AA36I6W0</accession>
<reference evidence="3" key="1">
    <citation type="submission" date="2023-08" db="EMBL/GenBank/DDBJ databases">
        <authorList>
            <person name="Chen Y."/>
            <person name="Shah S."/>
            <person name="Dougan E. K."/>
            <person name="Thang M."/>
            <person name="Chan C."/>
        </authorList>
    </citation>
    <scope>NUCLEOTIDE SEQUENCE</scope>
</reference>